<reference evidence="2 3" key="1">
    <citation type="journal article" date="2012" name="Genome Biol.">
        <title>Sequencing three crocodilian genomes to illuminate the evolution of archosaurs and amniotes.</title>
        <authorList>
            <person name="St John J.A."/>
            <person name="Braun E.L."/>
            <person name="Isberg S.R."/>
            <person name="Miles L.G."/>
            <person name="Chong A.Y."/>
            <person name="Gongora J."/>
            <person name="Dalzell P."/>
            <person name="Moran C."/>
            <person name="Bed'hom B."/>
            <person name="Abzhanov A."/>
            <person name="Burgess S.C."/>
            <person name="Cooksey A.M."/>
            <person name="Castoe T.A."/>
            <person name="Crawford N.G."/>
            <person name="Densmore L.D."/>
            <person name="Drew J.C."/>
            <person name="Edwards S.V."/>
            <person name="Faircloth B.C."/>
            <person name="Fujita M.K."/>
            <person name="Greenwold M.J."/>
            <person name="Hoffmann F.G."/>
            <person name="Howard J.M."/>
            <person name="Iguchi T."/>
            <person name="Janes D.E."/>
            <person name="Khan S.Y."/>
            <person name="Kohno S."/>
            <person name="de Koning A.J."/>
            <person name="Lance S.L."/>
            <person name="McCarthy F.M."/>
            <person name="McCormack J.E."/>
            <person name="Merchant M.E."/>
            <person name="Peterson D.G."/>
            <person name="Pollock D.D."/>
            <person name="Pourmand N."/>
            <person name="Raney B.J."/>
            <person name="Roessler K.A."/>
            <person name="Sanford J.R."/>
            <person name="Sawyer R.H."/>
            <person name="Schmidt C.J."/>
            <person name="Triplett E.W."/>
            <person name="Tuberville T.D."/>
            <person name="Venegas-Anaya M."/>
            <person name="Howard J.T."/>
            <person name="Jarvis E.D."/>
            <person name="Guillette L.J.Jr."/>
            <person name="Glenn T.C."/>
            <person name="Green R.E."/>
            <person name="Ray D.A."/>
        </authorList>
    </citation>
    <scope>NUCLEOTIDE SEQUENCE [LARGE SCALE GENOMIC DNA]</scope>
    <source>
        <strain evidence="2">KSC_2009_1</strain>
    </source>
</reference>
<feature type="region of interest" description="Disordered" evidence="1">
    <location>
        <begin position="1"/>
        <end position="63"/>
    </location>
</feature>
<keyword evidence="3" id="KW-1185">Reference proteome</keyword>
<evidence type="ECO:0000313" key="3">
    <source>
        <dbReference type="Proteomes" id="UP000050525"/>
    </source>
</evidence>
<dbReference type="Proteomes" id="UP000050525">
    <property type="component" value="Unassembled WGS sequence"/>
</dbReference>
<evidence type="ECO:0000256" key="1">
    <source>
        <dbReference type="SAM" id="MobiDB-lite"/>
    </source>
</evidence>
<dbReference type="AlphaFoldDB" id="A0A151MXP4"/>
<organism evidence="2 3">
    <name type="scientific">Alligator mississippiensis</name>
    <name type="common">American alligator</name>
    <dbReference type="NCBI Taxonomy" id="8496"/>
    <lineage>
        <taxon>Eukaryota</taxon>
        <taxon>Metazoa</taxon>
        <taxon>Chordata</taxon>
        <taxon>Craniata</taxon>
        <taxon>Vertebrata</taxon>
        <taxon>Euteleostomi</taxon>
        <taxon>Archelosauria</taxon>
        <taxon>Archosauria</taxon>
        <taxon>Crocodylia</taxon>
        <taxon>Alligatoridae</taxon>
        <taxon>Alligatorinae</taxon>
        <taxon>Alligator</taxon>
    </lineage>
</organism>
<sequence length="79" mass="8238">MEGGIFLRSYGSPAFGHAPPLLRLESKGEGPAQLSEAEASPESMPGCWGVSDLTSSSKGSGTDLAAYSPGKKIQFYKES</sequence>
<protein>
    <submittedName>
        <fullName evidence="2">Uncharacterized protein</fullName>
    </submittedName>
</protein>
<accession>A0A151MXP4</accession>
<comment type="caution">
    <text evidence="2">The sequence shown here is derived from an EMBL/GenBank/DDBJ whole genome shotgun (WGS) entry which is preliminary data.</text>
</comment>
<gene>
    <name evidence="2" type="ORF">Y1Q_0017973</name>
</gene>
<dbReference type="EMBL" id="AKHW03004704">
    <property type="protein sequence ID" value="KYO29333.1"/>
    <property type="molecule type" value="Genomic_DNA"/>
</dbReference>
<proteinExistence type="predicted"/>
<name>A0A151MXP4_ALLMI</name>
<evidence type="ECO:0000313" key="2">
    <source>
        <dbReference type="EMBL" id="KYO29333.1"/>
    </source>
</evidence>